<dbReference type="FunFam" id="3.30.559.30:FF:000005">
    <property type="entry name" value="Nonribosomal peptide synthase Pes1"/>
    <property type="match status" value="1"/>
</dbReference>
<dbReference type="CDD" id="cd05918">
    <property type="entry name" value="A_NRPS_SidN3_like"/>
    <property type="match status" value="6"/>
</dbReference>
<keyword evidence="4" id="KW-0436">Ligase</keyword>
<dbReference type="GO" id="GO:1904091">
    <property type="term" value="F:non-ribosomal peptide synthetase activity"/>
    <property type="evidence" value="ECO:0007669"/>
    <property type="project" value="UniProtKB-ARBA"/>
</dbReference>
<dbReference type="GO" id="GO:0044550">
    <property type="term" value="P:secondary metabolite biosynthetic process"/>
    <property type="evidence" value="ECO:0007669"/>
    <property type="project" value="TreeGrafter"/>
</dbReference>
<evidence type="ECO:0000313" key="9">
    <source>
        <dbReference type="EMBL" id="KAE8158043.1"/>
    </source>
</evidence>
<gene>
    <name evidence="9" type="ORF">BDV40DRAFT_304600</name>
</gene>
<dbReference type="FunFam" id="3.30.300.30:FF:000015">
    <property type="entry name" value="Nonribosomal peptide synthase SidD"/>
    <property type="match status" value="6"/>
</dbReference>
<dbReference type="CDD" id="cd19542">
    <property type="entry name" value="CT_NRPS-like"/>
    <property type="match status" value="4"/>
</dbReference>
<dbReference type="GO" id="GO:0031177">
    <property type="term" value="F:phosphopantetheine binding"/>
    <property type="evidence" value="ECO:0007669"/>
    <property type="project" value="InterPro"/>
</dbReference>
<dbReference type="GO" id="GO:0016874">
    <property type="term" value="F:ligase activity"/>
    <property type="evidence" value="ECO:0007669"/>
    <property type="project" value="UniProtKB-KW"/>
</dbReference>
<proteinExistence type="inferred from homology"/>
<feature type="domain" description="Carrier" evidence="8">
    <location>
        <begin position="7194"/>
        <end position="7270"/>
    </location>
</feature>
<comment type="similarity">
    <text evidence="6">Belongs to the NRP synthetase family.</text>
</comment>
<dbReference type="InterPro" id="IPR042099">
    <property type="entry name" value="ANL_N_sf"/>
</dbReference>
<dbReference type="FunFam" id="1.10.1200.10:FF:000005">
    <property type="entry name" value="Nonribosomal peptide synthetase 1"/>
    <property type="match status" value="2"/>
</dbReference>
<dbReference type="FunFam" id="3.30.559.10:FF:000016">
    <property type="entry name" value="Nonribosomal peptide synthase Pes1"/>
    <property type="match status" value="2"/>
</dbReference>
<dbReference type="SUPFAM" id="SSF56801">
    <property type="entry name" value="Acetyl-CoA synthetase-like"/>
    <property type="match status" value="6"/>
</dbReference>
<keyword evidence="5" id="KW-0677">Repeat</keyword>
<dbReference type="Gene3D" id="1.10.1200.10">
    <property type="entry name" value="ACP-like"/>
    <property type="match status" value="6"/>
</dbReference>
<dbReference type="NCBIfam" id="NF003417">
    <property type="entry name" value="PRK04813.1"/>
    <property type="match status" value="6"/>
</dbReference>
<dbReference type="InterPro" id="IPR000873">
    <property type="entry name" value="AMP-dep_synth/lig_dom"/>
</dbReference>
<keyword evidence="10" id="KW-1185">Reference proteome</keyword>
<dbReference type="InterPro" id="IPR009081">
    <property type="entry name" value="PP-bd_ACP"/>
</dbReference>
<dbReference type="Pfam" id="PF00668">
    <property type="entry name" value="Condensation"/>
    <property type="match status" value="8"/>
</dbReference>
<dbReference type="Pfam" id="PF00501">
    <property type="entry name" value="AMP-binding"/>
    <property type="match status" value="6"/>
</dbReference>
<sequence length="7727" mass="858192">MQASAPSAEDQGLAMGIMVSFRLFGALIGLAIGATTFSSVFENSMTSVGPLPETLAVLKNANEAVGFIPQLATVDMTPALRDALRGCIWKLFARSAGDYKMEATAFGRLRSLKGEFQDAKAGEVWLEGRIGKGQEQFNGIYGERLPSIVKHLGRGAVVGTVKGSEEPAPQRAHVEFELDALIELRSFCDREAISPVRVLQLVWALVLHYFVQPEDEETCFGWYKAPSIEQKRKGYVKEALTCYYNWSNKDTVLQLLQKKQGILSQDKGDSKYRRKAAFVQSQGDGLNSYAQHELLQNEINLHIQTCDDRLCNAVLLSYDELKLETHVAKSMAHTLVALLCRIINQPHAVPLELDVLNTESWTQLLERNSQVPAGEERCVHDWVRERCFQHPNQTAVCAWDGELNYGQLWDLTSRLSTHLGQLGIKHETCVLICLEKSVWSSVAMLGVLECGGTCVLVDPGTPLGRIRSVIDEITPPVILTSPLTAKLKFKTNARRITLSAVEMEKLPTGSPCHHIVDAKPSDAAFIIYTSGSTGKPKGIVLEHRNVCTSMREHGSRLKISDSTRALQFSSYAFDMSIYETFTTLTHGGCICIPSEKDRVDNIKSFVSTMGVNWLSFTPSLIRLFRPDDFPSIETVILAGESLTKDIVDTWANKVQLFNVYGPVECTICAVQPVDSVSWRPGTVGSLIGGVGWIVDRHDTSRLLPVGAVGELIIQGPVVSRGYFARADATSANFLNNAPWLQGRVKEDQVRLYKSGDLACYNPDGTIRYMGRSDRQVKIRGQRVELEEVEVLVRQYLVHSKEVAVELVDMQSGNYNKVLIAFLWDGKHRDTTCLLREATEELYKEVATVRLRLQASIPAYMIPQMIVPVNHIPRTTTGKVDRRCLADMTRKLSLQEIQSLSFEPKRKETTCSSSEELLRCIWSEALGIAADEIGRDSNLLHLGGDSITAIRISGRVQSSGYRLDVTDILSHPGLADMANSLQQGWNTRPKMPQKFSLIPSSILLEELYQAASEQCELGIDGIEDIYPCTAFQEGLMSLSTRQPGTLVGTYRYRIPQDCDIAQLNAAWESVQEANPILRTRIVQSQDGRMFQIVTKQRGNGMMISSDFGLGSPLASFQASTDDNRCTEVLLTMHHVLYDGWSLPLLIKQLELAYHGQSLPVRPFSPFLEHIQAVNQDAAGAFWRSQLAGNRGSQFPLVPAWKSGTAKMMEVVGRRIKPPPRLSNFTNTTIVRLAWGVLISLYTNNPDVVFGNTVSGRTAPVPGITEITGPTIATVPFRMHLPEDSSVEENLRTIQRTAVAMAPYEQTSLQEIRRMSADAAEACDFQNLLVVQPRLESECTMLARNDDRFKGDVFESSPHRLTLLCHLADGHMDVQASVDTRCMSEIEAETLLCQFEHLVTTIIECPTKKLCDLQMVGPRDISQLRIWNRKPPEQANGTIYSPIAHQFRHRASSPAVCSWDGELTYGELDALSFHLAGELRSQGVQLGSFVPLYLPKCKWVAVAIVAVMRAGGAFVLLDIGHPIQRHLLITRQVRAKVVLTLKGLKSSAERLDFTLVFADESPEVESHDRSSNREMVDIQPSNTLCAVFTSGSTGVPKGAAITHTAFLTSARAFHEICGMNTQTRCFQFVSHAFDAAVGDYLFVLIAGGCVCVPSEGDRLNRLPDIIESMGANLLLSSPSAVGSLTPDSVPSIKTLLMGGEPMTTENIQVWAHRVQLVNVYAPAECCIVCSSRTYTRGSVDRVTDPRNIGCSRNMTLWVVDPNDENRLAPIYAVGELLIEGFSLAEEYIGDPDKTIESFIRDPAWARYFPSHSGTRRFYKTGDLVRYDPDGSLVYIGRKDSQVKVHGQRLEPGEVECQLKECFDLARAVVVDVIMLQNEEESNPTLTAFIESRDEVDRSEELDPHRWQELGFTRPGQAFRDEAQAMALRLRDRLPGYMIPSVFVTMRKLPLNSTGKIDRRLLRRRASQLSRSDFDFYRLNRKAVREPETAREHQVQLMCSQVLKVPLAQVGMNDTFFEHGGDSISAIRLVNLAQESGYRLQVSDIFDKFGVVPFVQLDEDQVSRIRLEAARACQVSDEAILDIYPCTALQEGFMAISARREGAYVAVVPLYLRDQVDIDRLQKAWESVVATHDILRTRMILDESDSTFYQVVLAAEVKWAFASNLDSYLTEQAQLVVRSGQALRQQAIVRDESSGQRVLVLTLHHSLYDGWSLPVILKDVESAYLGRGTIIQRQFAPFIEYVSRMDHSSSDKFWAGQFDGQISRPFPPIPYPGYIPTVTATLDKIVKVQEFQSRFTLSTVLRLAWATVVAAYQGQDEVVFGTVVAGRSVPIPDIGKISGPTIATVPLKVCLDPDQTTSGALESLQQKGVQMIPFEQTGLRRIRTASPAAESACEFQSLLVVQSRNEETEPHHLLFDQKLGHSYDEAAFGSYAINMYCEPQEDRMMLRVAFDAEVTNPELMRMMLDQFACATSRILEGAQSVGDLKSISPPGIKWVMQWNSCVPPRSDCCVHEAILACAETTPEAEAVCAWDGRITYKQLDELSLRLSRQLLQRQRVKPGQIVPILLEKSKWTVMAMLAVLRSACAFLLMDPSHPISRLKGILQSLECQSVICSPSTSAVASVLSMSQLLVSDKHAESWHQKEGDTPFTVLPEAVAYVIFTSGSTGMPKGVVIEHAAFCTSAAALQNNLSITRETRALQLANCTFDASIAEHLVPLMVGGCVCIPSDDEGMNCLMDAIGNYNVNWMLITPSVSRLLEPDHIRSIKTVVMCGEPMSPEDISRWKGHAALANGYGPTECSVICAVNHSVTSDPRNIGFASGSTCWITDPGNHERLMPVGAVGELLIEGPTLARGYLNSPSLTSSAFVSGSKWLRDLRPNSPGRLYKTGDLVQYQMNGSIRYIGRKDGQVKVRGQRVELGEVEDHVMDVWDNVEQAIVDLVQLQNNELSYVLVAFVKCREKHAVSEGSILGRPSKEFQTKRQLAENRLQERLPRYMLPQTFIPLHCVPLSRSGKIDRQQLRSAVSDLSREEWLTYSASGDEYQRPPQTETERQLQLTWARVLNLSPDSIGTGDSFFHLGGDSISAMQLVARCRMQGLLFTIQDVFRQRTITQLAQALLQDGSMQRSQVKEDVDVPFHLSPIQRWFFSRMPEGHNHFNQSVFLQLSQSVTPEAIEAAVHRIVEKHSMLRARFMLGPSGQYMQAVTHDVDQSYRLEVLGVVGPADLRAKLLKAQQSLDIQKGPLVSCSSLELAGKGQHLFLVAHHLVVDWVSWRVILTDLGTFLRDPTSKYSLSYPFQVWCIRQQEYAVNLLGSTEASPPNKQGLPDVNDYWGMACHENIVRDSKCIKISLSKEITNTLLTGANIPYRTTPVEVLQAALVYSFSGTFKDRVSPAVFNESHGRETFWDPSVDLSSTVGWFTTIWPAFVQVTPHDDLTDTVMNVKDSRRNVPHNGSAYFLSRNGCPDAETKSEREHPIEILFNYLGTDEFLNDPDSILKHSEYDTASMDDLSPDTARFALIDVTAIVRSGSLHLEITYNRHMAHQEQLHAWGQVFEQTLMDAADRLPSCPTRVTASDFPLASLTPTDLSWIAEKVACEYGVNDPHGIEDIYPCIAVQQGILMSQARDPAVYKPRVTWQFRMPDHLLHRGIACLADSWKQVVSCHPALRTAFVELASDTTNYYQVVLSVPAGKVNVVTDGNVVECNNLSLGFTWCLSMCQSSERIIVVQLQVNHALVDGLSLEILRRDLCRACESEFDSSPTCAYNGYIRNIQGLITKDALPYWTEYLRDATPCFFPRLNLSTVTKQWMTLDLNVKDGPLINGFCEKQHITLLNMLQVAWGLVLRCFTGSENVCFGYIKSGRDAPVANIENAVGPFIHLAACHLDLSGDREVLDVLHDNQERLIQSMAYQYISLANVSNGLGIPGSKLFNSTISLQHNPSSAEVSTHSIQTEILEATDPTEFDVTINVGVQGSEISLSFGYFNTVLNSQQARTVAGAFLATLLDISRSAEMFVRDVRTIDYDSTDRIDAWNKPALPSVRACLHELLATSFQLHLSGQAIDAWDGDVSYSELDRLSADLAARLLHDASGLVGDFVPILMEKSKWVAVAMVAVIRTGAAFVLLEPAHPMSRLHGICQRLNAKWIIASPAQGSTARNLIGNIIFAEDTLYEGVQPLFPLATGARPNDPLYVVFTSGSTGQPKGVIVEHGSFVMSVLSTRQSLGIGATSRALQFASHAFDASIYEYLAPLLSGGCVCVPSEQERTGNLPGVFTHYNINWAMITPSAATLITPQDVPGLHTIVLGGEPMTQNNVDIWSNRVRLINAYGPSECGVVATSAEVKSSSHPAIIGHAHGVHAWVVDQWNPNRLLPIGAIGELCIEGLTPSPGYLNDPEQTLSSFLASTEWSQQKGTRIYRTGDLVRYLADGSLMYLGRKDGQVKIRGQRVEVNEIENGIWQAFPAAKGLVVDILSLGLDKKGESKPTLVAFIQEQRNDTDDSRQNYIQLVPPTPASLQAIRIAELALLRSLPRYMVPEVFVMLNYIPLSVSGKLDRKILRQALKDVTWADLKPYLPTATSSKRPPMTAEEHTVRHLVCQVLGLQPDTIGVDDDFFNLGGDSLIAMQFLARSRNQGIHLTMQDLFSQRTIAAIAKHCQPSHTVEYAADVGLPDGEPQSRIPLWDHADLKGQVARIRNCDPLALKDVYPCSPLQRGILLSQAKQSGLYMSNGLWEVQPAQAHTQVSVQRLQDSLNQLIDYHPLLRTIFVHSPEYGYLQAVLSQSTRKTIKLQCTDGAEMECIQRCRKANPIDHGSPQWQLILCETMGARILIDLTISHALVDGTSLALLARDIELAYDEALPPAPEPVYRKYIEHVESSSQSDTLEFWKENLKSVDPCMIPRLTQQAEILNTTEGRLQAVELEHEHASELQEFCNLHGVTFSNIIQSAWALALRSYVGSDGVCFGVAVSGRGLPVASIESAIGPFLNLLPWNVQLSADMTLRELVHLNQQKYIASLDHQHFPLADLYHHVGISGEGLFNSVMSVQRDPTQLHRATSSVVLRDVDDADQTEYDLLIKCLTGSKRVLLSLTYRDGVILTTRQAEALLGSLAQALSEIVRHPDSTIRDVDLLTPSDRDQIALWNGHIPVAVNSSVYEQIQQHFHNQPSKQAVCAWDGQFTYGELDTLSDRLAGVLAGMGSQPDTIIPLLFEKSKWTTVAMLAVLRSGAGLALMDPSQPITRLSQMCQDTNCRIILCSRAHQNTLAHLPLRQVIVDTDSALNWPNSTAQPPYTYPHHAAFALFTSGSTGQPKCIVVEHRSYLSSAHALREVVEINEDTRTLQFSSHAFDASVSDHLATLIYGGCVCIPSSSQLKDNLAQAIQDYSANTICLTPSVTRILDPCRVPGLKTLLIGGEPLLRSDLTQWKAAVDLIIAYGPAECSVFSSFQPAMKNISDPRTLGRGTSSAVLWLVDLHNSDRLVPIGAVGEILVEGPVVGRGYLNNEELTRAAFIKAPSWYRSMRPTGTSQFYKTGDLARYQQDGTLVYVGRKDKQIKLRGQRIELQEVEYHTKRSFTGARDVVAEVILPSQGNAQPLLVAFVLPTARPARPEPDMLPESVFLAPTKSFCNAVKNARRRLLNLLPAYMVPAAFLPLISVPLNSSGKTNRTLLCQMASKLSWADLRTYLESTSKVAQPTTSAERVLQGIYARVLNLPQAEIGINDSFFHIGGDSISAMQLVSQARSENLIITVTDVFKHPAIGKLAASIRTEHHLRSWQPAMEGNHFELSPIQQMFFDHAPNGENHYNQSILLELSRPISYEQTQKAAEEVLQRHPMLRARYKKAQDGKWHQFIVPNAGDCYGFHTVELRKESELQTVLNQAERSLNIMAGPVFALHYLVINKRSLLFLVAHHLVIDIVSWNIVIHDLEYTLEGHSLAASASLTFQAWNSLQTAFIKKNIPSPSLPQIIKQDPREYWGLQHVSNRHRDFSSAGFTLHSDTALALLGAANDTFHTQPVDLFHSVILYSFAQTFVDRDIPVIHHEGHGREPWDPALDISQTVGWFTTIWPVTPEIGNQKSLDYFIQAVKDARYKAPRKAWEYFTSASLHKGGLKLGKAHPIEVVLNYHGATQQFQRPGGIFRIPDDITCITQPMSPDYPRWELFDIEIFMSHGTLEFQFHYNRQVRQEDAIHRWVSQCHENLDRAANNLLGRDRKYTLCDFPRLPLTYKELDYLATDILPSVGIELAHVQDAYPCSPIQEGILLSQVKDAALYATRVVWKVSSCEASASVSLARLKEAWKQVVQRHPILRTVIIESPSKARTYDQIVTRDPTGQIAVVGDERASRFESSDEGIHPGFPWSLEIRITDDSLSYVVCDLRISHALFDGASLRNLVRDWTNAYDGSLSSDKALSYGEYVTYLCSKPQDKIAKFWTAYLAGVKPCYFPRLSEPGARASMKSLNRVERDMAISSLQEFCNEHNITLFTLIQVAWGLVLRSYSGVDDVCFGYLSAGRDAPLPGIEEALGPFINMLVCRVRLGASQQVLDIIKTNQQCFLQSMDHQHCPLSEVHHIAGLSGQPLFNTVLSFQSGAALKRHEESSASVAFETIHGEDPTEYDISVSFEVNDDELHIVLTHWDTILSSMQAYMVCHALIETLHRIVDNASSTVMDIPMLTSLDWDLVRVRNSPVPPSTNTCIHALIDAQCKGSPEAEAVCAWDGKLTYDELDRFSACLAAELMALGVGPDQFVPILFEKSKWMPVALLAVLRAGGAFVMLDPSHPKERLREICYQAEASLILCSESLQTHSLQLITNAVTMGPEKAAVWSKLEDIPSPKSAVQPHHAVYAVFTSGSTGTPKGVVIEQSSWTTSALSLQGRLKVTASTRALIFASHAFDSSITDYLTTFLAGGCVCIPSESQRYNNLPEAVRQFQANWMQITPSVARLLKPTEIPTIKTLVLSGERLKSEDVDRWAHSVHLLNAYGPSECSVICSVNGLVEPGSDPDNIGFASGAVFWIVDQSNINQLVPIGAIGELIIEGPVVGRCYLNDEERTKAAFIDRPAWLQQLRAGDQDQVPIYRTGDLVRYQVDGSLKYIGRKDSQIKLHGQRIELGEVEYHVKQSQAEFQGVVADVIRPSDALEPVLVAFVCHRPSESLTPAGDLFVDCTPGFRRNAQAARSKLLTTLPRYMIPNVFIPISYTPLTISGKTDRRRLREEANKLCWNDLLGISTKMTVKKYPSTKGEYQIQRLCADILGHDLDDIGMDDDFFHLGGDSIAAMKLTSNARLQGLSITVLEIFENPILSSLAQTLRPVHYRVPATTVTQACSMGDNNHLHLDDLDSPQLRYSRDEIEALVPATECQFQMANRPSVYWFLDINEPLHVEKLRVACENLTQRHAILRTVFTLSGDRPIQVILKHVAVAVNEVSAPGEDAIAAARSWSCHHSEDNPPHVDRPQISFTLVRGQGSNPQHILIIKLSHAQYDGWCLQRLFQDLLSLYHNMHVSVPREFGEYSSFCHNTLKPRGLSFWQSILEGSTVTPTLSCSPMRNSNSWWANQQNASRIQSSRSLSLVDTPFGISMATIGKAAWATVLARWHGLKDVVFGQLVTGRNIELDGVEQVVGCCINYIPVRINLHEPQTVLDLLNQIQSQHLQAMPYETVEFGAIAKRLDWPSDIQFGSVIGHSQLGHNIDFCSGDTHCRVAGSYTSQVPSPCIEVSSIPHTSSLKVEIAASTAIMEQKVLDSITTIFCETIEEILRYPRRPVDLCGLDFKGL</sequence>
<dbReference type="Gene3D" id="3.30.559.10">
    <property type="entry name" value="Chloramphenicol acetyltransferase-like domain"/>
    <property type="match status" value="9"/>
</dbReference>
<dbReference type="InterPro" id="IPR001242">
    <property type="entry name" value="Condensation_dom"/>
</dbReference>
<evidence type="ECO:0000256" key="3">
    <source>
        <dbReference type="ARBA" id="ARBA00022553"/>
    </source>
</evidence>
<dbReference type="SUPFAM" id="SSF52777">
    <property type="entry name" value="CoA-dependent acyltransferases"/>
    <property type="match status" value="17"/>
</dbReference>
<dbReference type="InterPro" id="IPR020845">
    <property type="entry name" value="AMP-binding_CS"/>
</dbReference>
<feature type="domain" description="Carrier" evidence="8">
    <location>
        <begin position="4563"/>
        <end position="4639"/>
    </location>
</feature>
<keyword evidence="2" id="KW-0596">Phosphopantetheine</keyword>
<dbReference type="FunFam" id="3.30.559.30:FF:000002">
    <property type="entry name" value="Nonribosomal peptide synthase Pes1"/>
    <property type="match status" value="2"/>
</dbReference>
<dbReference type="FunFam" id="3.40.50.12780:FF:000014">
    <property type="entry name" value="Nonribosomal peptide synthetase 1"/>
    <property type="match status" value="4"/>
</dbReference>
<evidence type="ECO:0000259" key="8">
    <source>
        <dbReference type="PROSITE" id="PS50075"/>
    </source>
</evidence>
<dbReference type="SUPFAM" id="SSF47336">
    <property type="entry name" value="ACP-like"/>
    <property type="match status" value="6"/>
</dbReference>
<dbReference type="Gene3D" id="3.30.559.30">
    <property type="entry name" value="Nonribosomal peptide synthetase, condensation domain"/>
    <property type="match status" value="8"/>
</dbReference>
<dbReference type="Gene3D" id="3.40.50.12780">
    <property type="entry name" value="N-terminal domain of ligase-like"/>
    <property type="match status" value="6"/>
</dbReference>
<dbReference type="PANTHER" id="PTHR45527">
    <property type="entry name" value="NONRIBOSOMAL PEPTIDE SYNTHETASE"/>
    <property type="match status" value="1"/>
</dbReference>
<accession>A0A5N6UHS2</accession>
<dbReference type="Proteomes" id="UP000326950">
    <property type="component" value="Unassembled WGS sequence"/>
</dbReference>
<dbReference type="GO" id="GO:0043041">
    <property type="term" value="P:amino acid activation for nonribosomal peptide biosynthetic process"/>
    <property type="evidence" value="ECO:0007669"/>
    <property type="project" value="TreeGrafter"/>
</dbReference>
<dbReference type="NCBIfam" id="TIGR01733">
    <property type="entry name" value="AA-adenyl-dom"/>
    <property type="match status" value="6"/>
</dbReference>
<reference evidence="9 10" key="1">
    <citation type="submission" date="2019-04" db="EMBL/GenBank/DDBJ databases">
        <title>Friends and foes A comparative genomics study of 23 Aspergillus species from section Flavi.</title>
        <authorList>
            <consortium name="DOE Joint Genome Institute"/>
            <person name="Kjaerbolling I."/>
            <person name="Vesth T."/>
            <person name="Frisvad J.C."/>
            <person name="Nybo J.L."/>
            <person name="Theobald S."/>
            <person name="Kildgaard S."/>
            <person name="Isbrandt T."/>
            <person name="Kuo A."/>
            <person name="Sato A."/>
            <person name="Lyhne E.K."/>
            <person name="Kogle M.E."/>
            <person name="Wiebenga A."/>
            <person name="Kun R.S."/>
            <person name="Lubbers R.J."/>
            <person name="Makela M.R."/>
            <person name="Barry K."/>
            <person name="Chovatia M."/>
            <person name="Clum A."/>
            <person name="Daum C."/>
            <person name="Haridas S."/>
            <person name="He G."/>
            <person name="LaButti K."/>
            <person name="Lipzen A."/>
            <person name="Mondo S."/>
            <person name="Riley R."/>
            <person name="Salamov A."/>
            <person name="Simmons B.A."/>
            <person name="Magnuson J.K."/>
            <person name="Henrissat B."/>
            <person name="Mortensen U.H."/>
            <person name="Larsen T.O."/>
            <person name="Devries R.P."/>
            <person name="Grigoriev I.V."/>
            <person name="Machida M."/>
            <person name="Baker S.E."/>
            <person name="Andersen M.R."/>
        </authorList>
    </citation>
    <scope>NUCLEOTIDE SEQUENCE [LARGE SCALE GENOMIC DNA]</scope>
    <source>
        <strain evidence="9 10">CBS 117626</strain>
    </source>
</reference>
<keyword evidence="3" id="KW-0597">Phosphoprotein</keyword>
<evidence type="ECO:0000256" key="4">
    <source>
        <dbReference type="ARBA" id="ARBA00022598"/>
    </source>
</evidence>
<protein>
    <recommendedName>
        <fullName evidence="8">Carrier domain-containing protein</fullName>
    </recommendedName>
</protein>
<dbReference type="CDD" id="cd19534">
    <property type="entry name" value="E_NRPS"/>
    <property type="match status" value="1"/>
</dbReference>
<evidence type="ECO:0000313" key="10">
    <source>
        <dbReference type="Proteomes" id="UP000326950"/>
    </source>
</evidence>
<evidence type="ECO:0000256" key="5">
    <source>
        <dbReference type="ARBA" id="ARBA00022737"/>
    </source>
</evidence>
<dbReference type="CDD" id="cd19545">
    <property type="entry name" value="FUM14_C_NRPS-like"/>
    <property type="match status" value="2"/>
</dbReference>
<keyword evidence="7" id="KW-0812">Transmembrane</keyword>
<feature type="domain" description="Carrier" evidence="8">
    <location>
        <begin position="1983"/>
        <end position="2059"/>
    </location>
</feature>
<feature type="domain" description="Carrier" evidence="8">
    <location>
        <begin position="911"/>
        <end position="984"/>
    </location>
</feature>
<dbReference type="InterPro" id="IPR036736">
    <property type="entry name" value="ACP-like_sf"/>
</dbReference>
<dbReference type="PROSITE" id="PS50075">
    <property type="entry name" value="CARRIER"/>
    <property type="match status" value="6"/>
</dbReference>
<evidence type="ECO:0000256" key="1">
    <source>
        <dbReference type="ARBA" id="ARBA00005179"/>
    </source>
</evidence>
<keyword evidence="7" id="KW-1133">Transmembrane helix</keyword>
<dbReference type="OrthoDB" id="416786at2759"/>
<dbReference type="GO" id="GO:0005737">
    <property type="term" value="C:cytoplasm"/>
    <property type="evidence" value="ECO:0007669"/>
    <property type="project" value="TreeGrafter"/>
</dbReference>
<dbReference type="InterPro" id="IPR006162">
    <property type="entry name" value="Ppantetheine_attach_site"/>
</dbReference>
<dbReference type="FunFam" id="3.30.559.30:FF:000003">
    <property type="entry name" value="Nonribosomal peptide synthase SidD"/>
    <property type="match status" value="2"/>
</dbReference>
<dbReference type="PANTHER" id="PTHR45527:SF1">
    <property type="entry name" value="FATTY ACID SYNTHASE"/>
    <property type="match status" value="1"/>
</dbReference>
<feature type="domain" description="Carrier" evidence="8">
    <location>
        <begin position="3038"/>
        <end position="3114"/>
    </location>
</feature>
<dbReference type="EMBL" id="ML738706">
    <property type="protein sequence ID" value="KAE8158043.1"/>
    <property type="molecule type" value="Genomic_DNA"/>
</dbReference>
<organism evidence="9 10">
    <name type="scientific">Aspergillus tamarii</name>
    <dbReference type="NCBI Taxonomy" id="41984"/>
    <lineage>
        <taxon>Eukaryota</taxon>
        <taxon>Fungi</taxon>
        <taxon>Dikarya</taxon>
        <taxon>Ascomycota</taxon>
        <taxon>Pezizomycotina</taxon>
        <taxon>Eurotiomycetes</taxon>
        <taxon>Eurotiomycetidae</taxon>
        <taxon>Eurotiales</taxon>
        <taxon>Aspergillaceae</taxon>
        <taxon>Aspergillus</taxon>
        <taxon>Aspergillus subgen. Circumdati</taxon>
    </lineage>
</organism>
<dbReference type="InterPro" id="IPR045851">
    <property type="entry name" value="AMP-bd_C_sf"/>
</dbReference>
<dbReference type="PROSITE" id="PS00455">
    <property type="entry name" value="AMP_BINDING"/>
    <property type="match status" value="3"/>
</dbReference>
<evidence type="ECO:0000256" key="2">
    <source>
        <dbReference type="ARBA" id="ARBA00022450"/>
    </source>
</evidence>
<comment type="pathway">
    <text evidence="1">Secondary metabolite biosynthesis.</text>
</comment>
<evidence type="ECO:0000256" key="7">
    <source>
        <dbReference type="SAM" id="Phobius"/>
    </source>
</evidence>
<dbReference type="SMART" id="SM00823">
    <property type="entry name" value="PKS_PP"/>
    <property type="match status" value="6"/>
</dbReference>
<feature type="domain" description="Carrier" evidence="8">
    <location>
        <begin position="5665"/>
        <end position="5741"/>
    </location>
</feature>
<dbReference type="PROSITE" id="PS00012">
    <property type="entry name" value="PHOSPHOPANTETHEINE"/>
    <property type="match status" value="3"/>
</dbReference>
<keyword evidence="7" id="KW-0472">Membrane</keyword>
<dbReference type="Gene3D" id="3.30.300.30">
    <property type="match status" value="6"/>
</dbReference>
<dbReference type="InterPro" id="IPR023213">
    <property type="entry name" value="CAT-like_dom_sf"/>
</dbReference>
<dbReference type="Pfam" id="PF00550">
    <property type="entry name" value="PP-binding"/>
    <property type="match status" value="6"/>
</dbReference>
<dbReference type="InterPro" id="IPR010071">
    <property type="entry name" value="AA_adenyl_dom"/>
</dbReference>
<evidence type="ECO:0000256" key="6">
    <source>
        <dbReference type="ARBA" id="ARBA00029454"/>
    </source>
</evidence>
<feature type="transmembrane region" description="Helical" evidence="7">
    <location>
        <begin position="12"/>
        <end position="37"/>
    </location>
</feature>
<name>A0A5N6UHS2_ASPTM</name>
<dbReference type="InterPro" id="IPR020806">
    <property type="entry name" value="PKS_PP-bd"/>
</dbReference>